<dbReference type="EMBL" id="ML975151">
    <property type="protein sequence ID" value="KAF1815811.1"/>
    <property type="molecule type" value="Genomic_DNA"/>
</dbReference>
<dbReference type="PANTHER" id="PTHR43595:SF2">
    <property type="entry name" value="SMALL RIBOSOMAL SUBUNIT PROTEIN MS42"/>
    <property type="match status" value="1"/>
</dbReference>
<keyword evidence="4" id="KW-1185">Reference proteome</keyword>
<reference evidence="5" key="2">
    <citation type="submission" date="2020-04" db="EMBL/GenBank/DDBJ databases">
        <authorList>
            <consortium name="NCBI Genome Project"/>
        </authorList>
    </citation>
    <scope>NUCLEOTIDE SEQUENCE</scope>
    <source>
        <strain evidence="5">CBS 781.70</strain>
    </source>
</reference>
<feature type="domain" description="Manganese/iron superoxide dismutase C-terminal" evidence="2">
    <location>
        <begin position="269"/>
        <end position="311"/>
    </location>
</feature>
<dbReference type="InterPro" id="IPR019832">
    <property type="entry name" value="Mn/Fe_SOD_C"/>
</dbReference>
<proteinExistence type="predicted"/>
<dbReference type="PANTHER" id="PTHR43595">
    <property type="entry name" value="37S RIBOSOMAL PROTEIN S26, MITOCHONDRIAL"/>
    <property type="match status" value="1"/>
</dbReference>
<evidence type="ECO:0000313" key="4">
    <source>
        <dbReference type="Proteomes" id="UP000504638"/>
    </source>
</evidence>
<evidence type="ECO:0000259" key="2">
    <source>
        <dbReference type="Pfam" id="PF02777"/>
    </source>
</evidence>
<dbReference type="GO" id="GO:0004784">
    <property type="term" value="F:superoxide dismutase activity"/>
    <property type="evidence" value="ECO:0007669"/>
    <property type="project" value="InterPro"/>
</dbReference>
<dbReference type="GO" id="GO:0046872">
    <property type="term" value="F:metal ion binding"/>
    <property type="evidence" value="ECO:0007669"/>
    <property type="project" value="InterPro"/>
</dbReference>
<dbReference type="Pfam" id="PF02777">
    <property type="entry name" value="Sod_Fe_C"/>
    <property type="match status" value="1"/>
</dbReference>
<organism evidence="3">
    <name type="scientific">Eremomyces bilateralis CBS 781.70</name>
    <dbReference type="NCBI Taxonomy" id="1392243"/>
    <lineage>
        <taxon>Eukaryota</taxon>
        <taxon>Fungi</taxon>
        <taxon>Dikarya</taxon>
        <taxon>Ascomycota</taxon>
        <taxon>Pezizomycotina</taxon>
        <taxon>Dothideomycetes</taxon>
        <taxon>Dothideomycetes incertae sedis</taxon>
        <taxon>Eremomycetales</taxon>
        <taxon>Eremomycetaceae</taxon>
        <taxon>Eremomyces</taxon>
    </lineage>
</organism>
<protein>
    <submittedName>
        <fullName evidence="3 5">Fe superoxide dismutase</fullName>
    </submittedName>
</protein>
<dbReference type="SUPFAM" id="SSF46609">
    <property type="entry name" value="Fe,Mn superoxide dismutase (SOD), N-terminal domain"/>
    <property type="match status" value="1"/>
</dbReference>
<dbReference type="RefSeq" id="XP_033537442.1">
    <property type="nucleotide sequence ID" value="XM_033678809.1"/>
</dbReference>
<accession>A0A6G1GD39</accession>
<gene>
    <name evidence="3 5" type="ORF">P152DRAFT_455532</name>
</gene>
<reference evidence="5" key="3">
    <citation type="submission" date="2025-04" db="UniProtKB">
        <authorList>
            <consortium name="RefSeq"/>
        </authorList>
    </citation>
    <scope>IDENTIFICATION</scope>
    <source>
        <strain evidence="5">CBS 781.70</strain>
    </source>
</reference>
<dbReference type="AlphaFoldDB" id="A0A6G1GD39"/>
<dbReference type="InterPro" id="IPR036324">
    <property type="entry name" value="Mn/Fe_SOD_N_sf"/>
</dbReference>
<evidence type="ECO:0000256" key="1">
    <source>
        <dbReference type="ARBA" id="ARBA00037226"/>
    </source>
</evidence>
<dbReference type="OrthoDB" id="275227at2759"/>
<dbReference type="GO" id="GO:0005737">
    <property type="term" value="C:cytoplasm"/>
    <property type="evidence" value="ECO:0007669"/>
    <property type="project" value="TreeGrafter"/>
</dbReference>
<evidence type="ECO:0000313" key="5">
    <source>
        <dbReference type="RefSeq" id="XP_033537442.1"/>
    </source>
</evidence>
<dbReference type="Gene3D" id="3.55.40.20">
    <property type="entry name" value="Iron/manganese superoxide dismutase, C-terminal domain"/>
    <property type="match status" value="1"/>
</dbReference>
<dbReference type="InterPro" id="IPR036314">
    <property type="entry name" value="SOD_C_sf"/>
</dbReference>
<dbReference type="Proteomes" id="UP000504638">
    <property type="component" value="Unplaced"/>
</dbReference>
<dbReference type="GeneID" id="54419379"/>
<reference evidence="3 5" key="1">
    <citation type="submission" date="2020-01" db="EMBL/GenBank/DDBJ databases">
        <authorList>
            <consortium name="DOE Joint Genome Institute"/>
            <person name="Haridas S."/>
            <person name="Albert R."/>
            <person name="Binder M."/>
            <person name="Bloem J."/>
            <person name="Labutti K."/>
            <person name="Salamov A."/>
            <person name="Andreopoulos B."/>
            <person name="Baker S.E."/>
            <person name="Barry K."/>
            <person name="Bills G."/>
            <person name="Bluhm B.H."/>
            <person name="Cannon C."/>
            <person name="Castanera R."/>
            <person name="Culley D.E."/>
            <person name="Daum C."/>
            <person name="Ezra D."/>
            <person name="Gonzalez J.B."/>
            <person name="Henrissat B."/>
            <person name="Kuo A."/>
            <person name="Liang C."/>
            <person name="Lipzen A."/>
            <person name="Lutzoni F."/>
            <person name="Magnuson J."/>
            <person name="Mondo S."/>
            <person name="Nolan M."/>
            <person name="Ohm R."/>
            <person name="Pangilinan J."/>
            <person name="Park H.-J."/>
            <person name="Ramirez L."/>
            <person name="Alfaro M."/>
            <person name="Sun H."/>
            <person name="Tritt A."/>
            <person name="Yoshinaga Y."/>
            <person name="Zwiers L.-H."/>
            <person name="Turgeon B.G."/>
            <person name="Goodwin S.B."/>
            <person name="Spatafora J.W."/>
            <person name="Crous P.W."/>
            <person name="Grigoriev I.V."/>
        </authorList>
    </citation>
    <scope>NUCLEOTIDE SEQUENCE</scope>
    <source>
        <strain evidence="3 5">CBS 781.70</strain>
    </source>
</reference>
<comment type="function">
    <text evidence="1">Component of the mitochondrial ribosome (mitoribosome), a dedicated translation machinery responsible for the synthesis of mitochondrial genome-encoded proteins, including at least some of the essential transmembrane subunits of the mitochondrial respiratory chain. The mitoribosomes are attached to the mitochondrial inner membrane and translation products are cotranslationally integrated into the membrane.</text>
</comment>
<dbReference type="SUPFAM" id="SSF54719">
    <property type="entry name" value="Fe,Mn superoxide dismutase (SOD), C-terminal domain"/>
    <property type="match status" value="1"/>
</dbReference>
<sequence>MLIQRISRQKCLRQAAAQFKKITWTSPTQARQLHHVPVLDHEAALRENGIPGLLSPGAFDMAWTEYQGSMIEKLSAITAGTTREHMSVHDITLETARDPLMANTFNYASMAWNNHFFFNGMFTDPNPDANRPLPNSTLHALLTRRFSSLDTLRAEFLSTARATFGPAFVWLVYHPITRKQNTQFSILTTYLAGSPHSGAHWRVQSEDMNTQNVGSARAQGLGEFSAAAMAARQQMGSTGAPGIAGSSANAGWWSQSEARGRKVALGGIDSTPLLCVNTWEHVWMWDWGVRNKGKFLEAWWDRIDWEKVSQRMSLPEPSRVGETQAGMDRVFDSEFGKRAA</sequence>
<name>A0A6G1GD39_9PEZI</name>
<evidence type="ECO:0000313" key="3">
    <source>
        <dbReference type="EMBL" id="KAF1815811.1"/>
    </source>
</evidence>